<evidence type="ECO:0000313" key="4">
    <source>
        <dbReference type="EMBL" id="OTG28436.1"/>
    </source>
</evidence>
<feature type="compositionally biased region" description="Basic and acidic residues" evidence="1">
    <location>
        <begin position="149"/>
        <end position="172"/>
    </location>
</feature>
<dbReference type="PROSITE" id="PS50108">
    <property type="entry name" value="CRIB"/>
    <property type="match status" value="1"/>
</dbReference>
<feature type="compositionally biased region" description="Low complexity" evidence="1">
    <location>
        <begin position="107"/>
        <end position="118"/>
    </location>
</feature>
<evidence type="ECO:0000256" key="1">
    <source>
        <dbReference type="SAM" id="MobiDB-lite"/>
    </source>
</evidence>
<evidence type="ECO:0000313" key="5">
    <source>
        <dbReference type="Proteomes" id="UP000215914"/>
    </source>
</evidence>
<feature type="domain" description="CRIB" evidence="2">
    <location>
        <begin position="29"/>
        <end position="42"/>
    </location>
</feature>
<reference evidence="4" key="2">
    <citation type="submission" date="2017-02" db="EMBL/GenBank/DDBJ databases">
        <title>Sunflower complete genome.</title>
        <authorList>
            <person name="Langlade N."/>
            <person name="Munos S."/>
        </authorList>
    </citation>
    <scope>NUCLEOTIDE SEQUENCE [LARGE SCALE GENOMIC DNA]</scope>
    <source>
        <tissue evidence="4">Leaves</tissue>
    </source>
</reference>
<protein>
    <submittedName>
        <fullName evidence="3 4">CRIB domain-containing protein</fullName>
    </submittedName>
</protein>
<dbReference type="AlphaFoldDB" id="A0A251V008"/>
<gene>
    <name evidence="4" type="ORF">HannXRQ_Chr04g0111261</name>
    <name evidence="3" type="ORF">HanXRQr2_Chr04g0170291</name>
</gene>
<dbReference type="InterPro" id="IPR000095">
    <property type="entry name" value="CRIB_dom"/>
</dbReference>
<name>A0A251V008_HELAN</name>
<sequence length="172" mass="19468">MATKVKGFFKGLKNISDIFDEEEEPEIQIGMPTDVKHVAHIGADGPATESPSWMKDFNGGRSQSGPMESSGNKEGIKNHRSTRSEIFTRDVPDVSKTSRHRRRRSMDNSSDSSDSQSSTKSNPRRHRIRRSREKGNLPDIPKRSRRKKSKDDDGSTRSKDSESLSREPHFDL</sequence>
<dbReference type="OrthoDB" id="4206278at2759"/>
<dbReference type="Gramene" id="mRNA:HanXRQr2_Chr04g0170291">
    <property type="protein sequence ID" value="mRNA:HanXRQr2_Chr04g0170291"/>
    <property type="gene ID" value="HanXRQr2_Chr04g0170291"/>
</dbReference>
<dbReference type="PANTHER" id="PTHR46325">
    <property type="entry name" value="CRIB DOMAIN-CONTAINING PROTEIN RIC8"/>
    <property type="match status" value="1"/>
</dbReference>
<reference evidence="3" key="3">
    <citation type="submission" date="2020-06" db="EMBL/GenBank/DDBJ databases">
        <title>Helianthus annuus Genome sequencing and assembly Release 2.</title>
        <authorList>
            <person name="Gouzy J."/>
            <person name="Langlade N."/>
            <person name="Munos S."/>
        </authorList>
    </citation>
    <scope>NUCLEOTIDE SEQUENCE</scope>
    <source>
        <tissue evidence="3">Leaves</tissue>
    </source>
</reference>
<dbReference type="OMA" id="SIKCMSE"/>
<feature type="compositionally biased region" description="Basic residues" evidence="1">
    <location>
        <begin position="122"/>
        <end position="132"/>
    </location>
</feature>
<accession>A0A251V008</accession>
<keyword evidence="5" id="KW-1185">Reference proteome</keyword>
<proteinExistence type="predicted"/>
<feature type="compositionally biased region" description="Basic and acidic residues" evidence="1">
    <location>
        <begin position="133"/>
        <end position="142"/>
    </location>
</feature>
<dbReference type="Proteomes" id="UP000215914">
    <property type="component" value="Chromosome 4"/>
</dbReference>
<feature type="region of interest" description="Disordered" evidence="1">
    <location>
        <begin position="42"/>
        <end position="172"/>
    </location>
</feature>
<feature type="compositionally biased region" description="Basic and acidic residues" evidence="1">
    <location>
        <begin position="74"/>
        <end position="93"/>
    </location>
</feature>
<organism evidence="4 5">
    <name type="scientific">Helianthus annuus</name>
    <name type="common">Common sunflower</name>
    <dbReference type="NCBI Taxonomy" id="4232"/>
    <lineage>
        <taxon>Eukaryota</taxon>
        <taxon>Viridiplantae</taxon>
        <taxon>Streptophyta</taxon>
        <taxon>Embryophyta</taxon>
        <taxon>Tracheophyta</taxon>
        <taxon>Spermatophyta</taxon>
        <taxon>Magnoliopsida</taxon>
        <taxon>eudicotyledons</taxon>
        <taxon>Gunneridae</taxon>
        <taxon>Pentapetalae</taxon>
        <taxon>asterids</taxon>
        <taxon>campanulids</taxon>
        <taxon>Asterales</taxon>
        <taxon>Asteraceae</taxon>
        <taxon>Asteroideae</taxon>
        <taxon>Heliantheae alliance</taxon>
        <taxon>Heliantheae</taxon>
        <taxon>Helianthus</taxon>
    </lineage>
</organism>
<evidence type="ECO:0000259" key="2">
    <source>
        <dbReference type="PROSITE" id="PS50108"/>
    </source>
</evidence>
<dbReference type="InParanoid" id="A0A251V008"/>
<dbReference type="PANTHER" id="PTHR46325:SF48">
    <property type="entry name" value="CRIB DOMAIN-CONTAINING PROTEIN"/>
    <property type="match status" value="1"/>
</dbReference>
<dbReference type="EMBL" id="MNCJ02000319">
    <property type="protein sequence ID" value="KAF5810504.1"/>
    <property type="molecule type" value="Genomic_DNA"/>
</dbReference>
<feature type="compositionally biased region" description="Polar residues" evidence="1">
    <location>
        <begin position="60"/>
        <end position="72"/>
    </location>
</feature>
<evidence type="ECO:0000313" key="3">
    <source>
        <dbReference type="EMBL" id="KAF5810504.1"/>
    </source>
</evidence>
<reference evidence="3 5" key="1">
    <citation type="journal article" date="2017" name="Nature">
        <title>The sunflower genome provides insights into oil metabolism, flowering and Asterid evolution.</title>
        <authorList>
            <person name="Badouin H."/>
            <person name="Gouzy J."/>
            <person name="Grassa C.J."/>
            <person name="Murat F."/>
            <person name="Staton S.E."/>
            <person name="Cottret L."/>
            <person name="Lelandais-Briere C."/>
            <person name="Owens G.L."/>
            <person name="Carrere S."/>
            <person name="Mayjonade B."/>
            <person name="Legrand L."/>
            <person name="Gill N."/>
            <person name="Kane N.C."/>
            <person name="Bowers J.E."/>
            <person name="Hubner S."/>
            <person name="Bellec A."/>
            <person name="Berard A."/>
            <person name="Berges H."/>
            <person name="Blanchet N."/>
            <person name="Boniface M.C."/>
            <person name="Brunel D."/>
            <person name="Catrice O."/>
            <person name="Chaidir N."/>
            <person name="Claudel C."/>
            <person name="Donnadieu C."/>
            <person name="Faraut T."/>
            <person name="Fievet G."/>
            <person name="Helmstetter N."/>
            <person name="King M."/>
            <person name="Knapp S.J."/>
            <person name="Lai Z."/>
            <person name="Le Paslier M.C."/>
            <person name="Lippi Y."/>
            <person name="Lorenzon L."/>
            <person name="Mandel J.R."/>
            <person name="Marage G."/>
            <person name="Marchand G."/>
            <person name="Marquand E."/>
            <person name="Bret-Mestries E."/>
            <person name="Morien E."/>
            <person name="Nambeesan S."/>
            <person name="Nguyen T."/>
            <person name="Pegot-Espagnet P."/>
            <person name="Pouilly N."/>
            <person name="Raftis F."/>
            <person name="Sallet E."/>
            <person name="Schiex T."/>
            <person name="Thomas J."/>
            <person name="Vandecasteele C."/>
            <person name="Vares D."/>
            <person name="Vear F."/>
            <person name="Vautrin S."/>
            <person name="Crespi M."/>
            <person name="Mangin B."/>
            <person name="Burke J.M."/>
            <person name="Salse J."/>
            <person name="Munos S."/>
            <person name="Vincourt P."/>
            <person name="Rieseberg L.H."/>
            <person name="Langlade N.B."/>
        </authorList>
    </citation>
    <scope>NUCLEOTIDE SEQUENCE [LARGE SCALE GENOMIC DNA]</scope>
    <source>
        <strain evidence="5">cv. SF193</strain>
        <tissue evidence="3">Leaves</tissue>
    </source>
</reference>
<dbReference type="EMBL" id="CM007893">
    <property type="protein sequence ID" value="OTG28436.1"/>
    <property type="molecule type" value="Genomic_DNA"/>
</dbReference>